<dbReference type="InterPro" id="IPR036291">
    <property type="entry name" value="NAD(P)-bd_dom_sf"/>
</dbReference>
<dbReference type="GO" id="GO:0050661">
    <property type="term" value="F:NADP binding"/>
    <property type="evidence" value="ECO:0007669"/>
    <property type="project" value="TreeGrafter"/>
</dbReference>
<dbReference type="SUPFAM" id="SSF51735">
    <property type="entry name" value="NAD(P)-binding Rossmann-fold domains"/>
    <property type="match status" value="1"/>
</dbReference>
<dbReference type="SMART" id="SM01003">
    <property type="entry name" value="AlaDh_PNT_N"/>
    <property type="match status" value="1"/>
</dbReference>
<feature type="domain" description="Alanine dehydrogenase/pyridine nucleotide transhydrogenase NAD(H)-binding" evidence="7">
    <location>
        <begin position="147"/>
        <end position="310"/>
    </location>
</feature>
<dbReference type="Gene3D" id="3.40.50.720">
    <property type="entry name" value="NAD(P)-binding Rossmann-like Domain"/>
    <property type="match status" value="2"/>
</dbReference>
<evidence type="ECO:0000256" key="2">
    <source>
        <dbReference type="ARBA" id="ARBA00022741"/>
    </source>
</evidence>
<dbReference type="SUPFAM" id="SSF52283">
    <property type="entry name" value="Formate/glycerate dehydrogenase catalytic domain-like"/>
    <property type="match status" value="1"/>
</dbReference>
<keyword evidence="4" id="KW-1278">Translocase</keyword>
<keyword evidence="3" id="KW-0521">NADP</keyword>
<dbReference type="PANTHER" id="PTHR10160">
    <property type="entry name" value="NAD(P) TRANSHYDROGENASE"/>
    <property type="match status" value="1"/>
</dbReference>
<evidence type="ECO:0000256" key="6">
    <source>
        <dbReference type="ARBA" id="ARBA00048202"/>
    </source>
</evidence>
<proteinExistence type="predicted"/>
<gene>
    <name evidence="9" type="ORF">MNBD_BACTEROID02-184</name>
</gene>
<protein>
    <recommendedName>
        <fullName evidence="1">proton-translocating NAD(P)(+) transhydrogenase</fullName>
        <ecNumber evidence="1">7.1.1.1</ecNumber>
    </recommendedName>
</protein>
<dbReference type="SMART" id="SM01002">
    <property type="entry name" value="AlaDh_PNT_C"/>
    <property type="match status" value="1"/>
</dbReference>
<evidence type="ECO:0000259" key="7">
    <source>
        <dbReference type="SMART" id="SM01002"/>
    </source>
</evidence>
<dbReference type="GO" id="GO:0005886">
    <property type="term" value="C:plasma membrane"/>
    <property type="evidence" value="ECO:0007669"/>
    <property type="project" value="TreeGrafter"/>
</dbReference>
<dbReference type="Pfam" id="PF05222">
    <property type="entry name" value="AlaDh_PNT_N"/>
    <property type="match status" value="1"/>
</dbReference>
<organism evidence="9">
    <name type="scientific">hydrothermal vent metagenome</name>
    <dbReference type="NCBI Taxonomy" id="652676"/>
    <lineage>
        <taxon>unclassified sequences</taxon>
        <taxon>metagenomes</taxon>
        <taxon>ecological metagenomes</taxon>
    </lineage>
</organism>
<dbReference type="PANTHER" id="PTHR10160:SF19">
    <property type="entry name" value="PROTON-TRANSLOCATING NAD(P)(+) TRANSHYDROGENASE"/>
    <property type="match status" value="1"/>
</dbReference>
<reference evidence="9" key="1">
    <citation type="submission" date="2018-06" db="EMBL/GenBank/DDBJ databases">
        <authorList>
            <person name="Zhirakovskaya E."/>
        </authorList>
    </citation>
    <scope>NUCLEOTIDE SEQUENCE</scope>
</reference>
<dbReference type="Pfam" id="PF01262">
    <property type="entry name" value="AlaDh_PNT_C"/>
    <property type="match status" value="1"/>
</dbReference>
<dbReference type="EC" id="7.1.1.1" evidence="1"/>
<dbReference type="GO" id="GO:0008750">
    <property type="term" value="F:proton-translocating NAD(P)+ transhydrogenase activity"/>
    <property type="evidence" value="ECO:0007669"/>
    <property type="project" value="UniProtKB-EC"/>
</dbReference>
<keyword evidence="2" id="KW-0547">Nucleotide-binding</keyword>
<keyword evidence="5" id="KW-0520">NAD</keyword>
<keyword evidence="9" id="KW-0560">Oxidoreductase</keyword>
<dbReference type="EMBL" id="UOEB01000026">
    <property type="protein sequence ID" value="VAV82688.1"/>
    <property type="molecule type" value="Genomic_DNA"/>
</dbReference>
<dbReference type="InterPro" id="IPR007698">
    <property type="entry name" value="AlaDH/PNT_NAD(H)-bd"/>
</dbReference>
<evidence type="ECO:0000256" key="3">
    <source>
        <dbReference type="ARBA" id="ARBA00022857"/>
    </source>
</evidence>
<evidence type="ECO:0000256" key="5">
    <source>
        <dbReference type="ARBA" id="ARBA00023027"/>
    </source>
</evidence>
<dbReference type="GO" id="GO:0006740">
    <property type="term" value="P:NADPH regeneration"/>
    <property type="evidence" value="ECO:0007669"/>
    <property type="project" value="TreeGrafter"/>
</dbReference>
<dbReference type="AlphaFoldDB" id="A0A3B0R462"/>
<evidence type="ECO:0000313" key="9">
    <source>
        <dbReference type="EMBL" id="VAV82688.1"/>
    </source>
</evidence>
<evidence type="ECO:0000256" key="4">
    <source>
        <dbReference type="ARBA" id="ARBA00022967"/>
    </source>
</evidence>
<evidence type="ECO:0000259" key="8">
    <source>
        <dbReference type="SMART" id="SM01003"/>
    </source>
</evidence>
<evidence type="ECO:0000256" key="1">
    <source>
        <dbReference type="ARBA" id="ARBA00012943"/>
    </source>
</evidence>
<name>A0A3B0R462_9ZZZZ</name>
<sequence length="370" mass="40381">MKIGILKETQKGEKRVSISPNIAKQLIAKNFQVIVEDGAGINSSFKNSDYRNIGAEVEKRGVVFKEADILIKINPFDKDDLKLVNKGQILMSQLFHKSNPKLIKAIAAKGVSAFSMDAMPRISRAQDMDVLSSQSNLAGYKAVIRGAYEMTKIFPLMMTAAGTITPARVLVYGVGVAGLQAIATAKRLGAIVEATDIRLETKEQTESLGAKFITVEANGENNEGVYAKAASEEYAKRQKEAVNKSLFQADLVITTAMVPGRKSPILITEEQVKQMKNGAVIIDLAADQGGNCELSKMYKTVIKNGVKIIGTTISPESVSTNASELFAKNMYNFILHLTDGNTFKWDLDEEITDKTLIIQDGIIRQNGKTK</sequence>
<dbReference type="InterPro" id="IPR007886">
    <property type="entry name" value="AlaDH/PNT_N"/>
</dbReference>
<accession>A0A3B0R462</accession>
<feature type="domain" description="Alanine dehydrogenase/pyridine nucleotide transhydrogenase N-terminal" evidence="8">
    <location>
        <begin position="4"/>
        <end position="138"/>
    </location>
</feature>
<comment type="catalytic activity">
    <reaction evidence="6">
        <text>NAD(+) + NADPH + H(+)(in) = NADH + NADP(+) + H(+)(out)</text>
        <dbReference type="Rhea" id="RHEA:47992"/>
        <dbReference type="ChEBI" id="CHEBI:15378"/>
        <dbReference type="ChEBI" id="CHEBI:57540"/>
        <dbReference type="ChEBI" id="CHEBI:57783"/>
        <dbReference type="ChEBI" id="CHEBI:57945"/>
        <dbReference type="ChEBI" id="CHEBI:58349"/>
        <dbReference type="EC" id="7.1.1.1"/>
    </reaction>
</comment>
<dbReference type="GO" id="GO:0016491">
    <property type="term" value="F:oxidoreductase activity"/>
    <property type="evidence" value="ECO:0007669"/>
    <property type="project" value="UniProtKB-KW"/>
</dbReference>
<dbReference type="CDD" id="cd05304">
    <property type="entry name" value="Rubrum_tdh"/>
    <property type="match status" value="1"/>
</dbReference>